<dbReference type="GO" id="GO:0033612">
    <property type="term" value="F:receptor serine/threonine kinase binding"/>
    <property type="evidence" value="ECO:0007669"/>
    <property type="project" value="TreeGrafter"/>
</dbReference>
<comment type="similarity">
    <text evidence="2">Belongs to the CLV3/ESR signal peptide family.</text>
</comment>
<keyword evidence="3" id="KW-0964">Secreted</keyword>
<organism evidence="9 10">
    <name type="scientific">Hibiscus syriacus</name>
    <name type="common">Rose of Sharon</name>
    <dbReference type="NCBI Taxonomy" id="106335"/>
    <lineage>
        <taxon>Eukaryota</taxon>
        <taxon>Viridiplantae</taxon>
        <taxon>Streptophyta</taxon>
        <taxon>Embryophyta</taxon>
        <taxon>Tracheophyta</taxon>
        <taxon>Spermatophyta</taxon>
        <taxon>Magnoliopsida</taxon>
        <taxon>eudicotyledons</taxon>
        <taxon>Gunneridae</taxon>
        <taxon>Pentapetalae</taxon>
        <taxon>rosids</taxon>
        <taxon>malvids</taxon>
        <taxon>Malvales</taxon>
        <taxon>Malvaceae</taxon>
        <taxon>Malvoideae</taxon>
        <taxon>Hibiscus</taxon>
    </lineage>
</organism>
<evidence type="ECO:0000256" key="3">
    <source>
        <dbReference type="ARBA" id="ARBA00022525"/>
    </source>
</evidence>
<sequence>MASFKVFLCISLHVLFLVSSSGTRLFSTMDLASIMDPKSEYKASTYDGMEVTYRYSEPVAAGEHSEAAVAESKRTLVEEGREAIKASIQRNGGMTFESKRTSPGGPDPQHH</sequence>
<evidence type="ECO:0000256" key="6">
    <source>
        <dbReference type="ARBA" id="ARBA00023278"/>
    </source>
</evidence>
<evidence type="ECO:0000313" key="9">
    <source>
        <dbReference type="EMBL" id="KAE8683770.1"/>
    </source>
</evidence>
<dbReference type="PANTHER" id="PTHR33869">
    <property type="entry name" value="CLAVATA3/ESR (CLE)-RELATED PROTEIN 3"/>
    <property type="match status" value="1"/>
</dbReference>
<gene>
    <name evidence="9" type="ORF">F3Y22_tig00111191pilonHSYRG00240</name>
</gene>
<evidence type="ECO:0000256" key="7">
    <source>
        <dbReference type="SAM" id="MobiDB-lite"/>
    </source>
</evidence>
<feature type="region of interest" description="Disordered" evidence="7">
    <location>
        <begin position="86"/>
        <end position="111"/>
    </location>
</feature>
<keyword evidence="5" id="KW-0325">Glycoprotein</keyword>
<keyword evidence="6" id="KW-0379">Hydroxylation</keyword>
<dbReference type="PANTHER" id="PTHR33869:SF5">
    <property type="entry name" value="CLAVATA3_ESR (CLE)-RELATED PROTEIN 4"/>
    <property type="match status" value="1"/>
</dbReference>
<dbReference type="EMBL" id="VEPZ02001259">
    <property type="protein sequence ID" value="KAE8683770.1"/>
    <property type="molecule type" value="Genomic_DNA"/>
</dbReference>
<evidence type="ECO:0000256" key="4">
    <source>
        <dbReference type="ARBA" id="ARBA00022729"/>
    </source>
</evidence>
<evidence type="ECO:0000256" key="8">
    <source>
        <dbReference type="SAM" id="SignalP"/>
    </source>
</evidence>
<evidence type="ECO:0000313" key="10">
    <source>
        <dbReference type="Proteomes" id="UP000436088"/>
    </source>
</evidence>
<evidence type="ECO:0000256" key="5">
    <source>
        <dbReference type="ARBA" id="ARBA00023180"/>
    </source>
</evidence>
<dbReference type="AlphaFoldDB" id="A0A6A2YWS6"/>
<evidence type="ECO:0000256" key="1">
    <source>
        <dbReference type="ARBA" id="ARBA00004239"/>
    </source>
</evidence>
<accession>A0A6A2YWS6</accession>
<name>A0A6A2YWS6_HIBSY</name>
<dbReference type="GO" id="GO:0005576">
    <property type="term" value="C:extracellular region"/>
    <property type="evidence" value="ECO:0007669"/>
    <property type="project" value="UniProtKB-SubCell"/>
</dbReference>
<keyword evidence="4 8" id="KW-0732">Signal</keyword>
<protein>
    <submittedName>
        <fullName evidence="9">Uncharacterized protein</fullName>
    </submittedName>
</protein>
<feature type="signal peptide" evidence="8">
    <location>
        <begin position="1"/>
        <end position="22"/>
    </location>
</feature>
<comment type="subcellular location">
    <subcellularLocation>
        <location evidence="1">Secreted</location>
        <location evidence="1">Extracellular space</location>
    </subcellularLocation>
</comment>
<dbReference type="Proteomes" id="UP000436088">
    <property type="component" value="Unassembled WGS sequence"/>
</dbReference>
<dbReference type="InterPro" id="IPR039616">
    <property type="entry name" value="CLE1-4"/>
</dbReference>
<keyword evidence="10" id="KW-1185">Reference proteome</keyword>
<comment type="caution">
    <text evidence="9">The sequence shown here is derived from an EMBL/GenBank/DDBJ whole genome shotgun (WGS) entry which is preliminary data.</text>
</comment>
<feature type="chain" id="PRO_5025337918" evidence="8">
    <location>
        <begin position="23"/>
        <end position="111"/>
    </location>
</feature>
<evidence type="ECO:0000256" key="2">
    <source>
        <dbReference type="ARBA" id="ARBA00005416"/>
    </source>
</evidence>
<reference evidence="9" key="1">
    <citation type="submission" date="2019-09" db="EMBL/GenBank/DDBJ databases">
        <title>Draft genome information of white flower Hibiscus syriacus.</title>
        <authorList>
            <person name="Kim Y.-M."/>
        </authorList>
    </citation>
    <scope>NUCLEOTIDE SEQUENCE [LARGE SCALE GENOMIC DNA]</scope>
    <source>
        <strain evidence="9">YM2019G1</strain>
    </source>
</reference>
<proteinExistence type="inferred from homology"/>